<evidence type="ECO:0008006" key="5">
    <source>
        <dbReference type="Google" id="ProtNLM"/>
    </source>
</evidence>
<dbReference type="InterPro" id="IPR011330">
    <property type="entry name" value="Glyco_hydro/deAcase_b/a-brl"/>
</dbReference>
<protein>
    <recommendedName>
        <fullName evidence="5">NodB homology domain-containing protein</fullName>
    </recommendedName>
</protein>
<gene>
    <name evidence="3" type="ORF">BG015_009698</name>
</gene>
<dbReference type="EMBL" id="JAAAUQ010000640">
    <property type="protein sequence ID" value="KAF9148568.1"/>
    <property type="molecule type" value="Genomic_DNA"/>
</dbReference>
<organism evidence="3 4">
    <name type="scientific">Linnemannia schmuckeri</name>
    <dbReference type="NCBI Taxonomy" id="64567"/>
    <lineage>
        <taxon>Eukaryota</taxon>
        <taxon>Fungi</taxon>
        <taxon>Fungi incertae sedis</taxon>
        <taxon>Mucoromycota</taxon>
        <taxon>Mortierellomycotina</taxon>
        <taxon>Mortierellomycetes</taxon>
        <taxon>Mortierellales</taxon>
        <taxon>Mortierellaceae</taxon>
        <taxon>Linnemannia</taxon>
    </lineage>
</organism>
<name>A0A9P5V9M2_9FUNG</name>
<proteinExistence type="predicted"/>
<evidence type="ECO:0000256" key="2">
    <source>
        <dbReference type="SAM" id="SignalP"/>
    </source>
</evidence>
<dbReference type="CDD" id="cd10919">
    <property type="entry name" value="CE4_CDA_like"/>
    <property type="match status" value="1"/>
</dbReference>
<dbReference type="Proteomes" id="UP000748756">
    <property type="component" value="Unassembled WGS sequence"/>
</dbReference>
<accession>A0A9P5V9M2</accession>
<feature type="region of interest" description="Disordered" evidence="1">
    <location>
        <begin position="422"/>
        <end position="442"/>
    </location>
</feature>
<dbReference type="InterPro" id="IPR052740">
    <property type="entry name" value="CE4"/>
</dbReference>
<dbReference type="AlphaFoldDB" id="A0A9P5V9M2"/>
<dbReference type="Gene3D" id="3.20.20.370">
    <property type="entry name" value="Glycoside hydrolase/deacetylase"/>
    <property type="match status" value="1"/>
</dbReference>
<keyword evidence="2" id="KW-0732">Signal</keyword>
<dbReference type="SUPFAM" id="SSF88713">
    <property type="entry name" value="Glycoside hydrolase/deacetylase"/>
    <property type="match status" value="1"/>
</dbReference>
<sequence length="469" mass="50311">MRSSRLSLVAAVSAVLIATLANVEAAVGSCDPSTCIHPACVCPSLTPPKGMDPKTVPQFFTLTFDDAVQAPTVPVAGALMTPHTNPNGCPIKATWFAQTIYSDFALIQQWYAAGNEIADHTMTHVGTPPAAEITGNRRSINAFSGIPFAKLNGFRAPFLNYSDGTFAILGQEKFLYDSSTNAVPTDAYWPYTLDHGVANDCWNGICNKPISIPGMWEIPMAAIMDSDLPTAIPHAMDVQLDASAEVVATWLRKNFDRHYNGNRSPFGIYLHPVHVGNATQLYNEFFAYARTFPDVWFVTNQQLLQWMQNPVPSSQLADQPYMKCTVPAVSKEICNGLDDAKLGSIDKGVIETCNFVAGPWSTCYGCPKTMPTPNDPVPERVVSPGQPGYRTPVPATCAMEWWDPINAQCLCTSSNCTFTDTAVPGTKNSGGSDPTGTGGPRRSAADNIAAAWTGFGLAAAMAAGLAQLL</sequence>
<feature type="signal peptide" evidence="2">
    <location>
        <begin position="1"/>
        <end position="25"/>
    </location>
</feature>
<dbReference type="PANTHER" id="PTHR45985:SF3">
    <property type="entry name" value="CHITIN DEACETYLASE-LIKE 4"/>
    <property type="match status" value="1"/>
</dbReference>
<keyword evidence="4" id="KW-1185">Reference proteome</keyword>
<reference evidence="3" key="1">
    <citation type="journal article" date="2020" name="Fungal Divers.">
        <title>Resolving the Mortierellaceae phylogeny through synthesis of multi-gene phylogenetics and phylogenomics.</title>
        <authorList>
            <person name="Vandepol N."/>
            <person name="Liber J."/>
            <person name="Desiro A."/>
            <person name="Na H."/>
            <person name="Kennedy M."/>
            <person name="Barry K."/>
            <person name="Grigoriev I.V."/>
            <person name="Miller A.N."/>
            <person name="O'Donnell K."/>
            <person name="Stajich J.E."/>
            <person name="Bonito G."/>
        </authorList>
    </citation>
    <scope>NUCLEOTIDE SEQUENCE</scope>
    <source>
        <strain evidence="3">NRRL 6426</strain>
    </source>
</reference>
<comment type="caution">
    <text evidence="3">The sequence shown here is derived from an EMBL/GenBank/DDBJ whole genome shotgun (WGS) entry which is preliminary data.</text>
</comment>
<evidence type="ECO:0000256" key="1">
    <source>
        <dbReference type="SAM" id="MobiDB-lite"/>
    </source>
</evidence>
<dbReference type="OrthoDB" id="504708at2759"/>
<feature type="chain" id="PRO_5040396227" description="NodB homology domain-containing protein" evidence="2">
    <location>
        <begin position="26"/>
        <end position="469"/>
    </location>
</feature>
<evidence type="ECO:0000313" key="3">
    <source>
        <dbReference type="EMBL" id="KAF9148568.1"/>
    </source>
</evidence>
<dbReference type="PANTHER" id="PTHR45985">
    <property type="match status" value="1"/>
</dbReference>
<dbReference type="GO" id="GO:0005975">
    <property type="term" value="P:carbohydrate metabolic process"/>
    <property type="evidence" value="ECO:0007669"/>
    <property type="project" value="InterPro"/>
</dbReference>
<evidence type="ECO:0000313" key="4">
    <source>
        <dbReference type="Proteomes" id="UP000748756"/>
    </source>
</evidence>